<evidence type="ECO:0000256" key="3">
    <source>
        <dbReference type="PROSITE-ProRule" id="PRU00335"/>
    </source>
</evidence>
<dbReference type="PANTHER" id="PTHR43479">
    <property type="entry name" value="ACREF/ENVCD OPERON REPRESSOR-RELATED"/>
    <property type="match status" value="1"/>
</dbReference>
<protein>
    <submittedName>
        <fullName evidence="6">TetR/AcrR family transcriptional regulator</fullName>
    </submittedName>
</protein>
<keyword evidence="4" id="KW-0175">Coiled coil</keyword>
<feature type="DNA-binding region" description="H-T-H motif" evidence="3">
    <location>
        <begin position="25"/>
        <end position="44"/>
    </location>
</feature>
<dbReference type="PRINTS" id="PR00455">
    <property type="entry name" value="HTHTETR"/>
</dbReference>
<feature type="domain" description="HTH tetR-type" evidence="5">
    <location>
        <begin position="2"/>
        <end position="62"/>
    </location>
</feature>
<evidence type="ECO:0000259" key="5">
    <source>
        <dbReference type="PROSITE" id="PS50977"/>
    </source>
</evidence>
<dbReference type="PROSITE" id="PS01081">
    <property type="entry name" value="HTH_TETR_1"/>
    <property type="match status" value="1"/>
</dbReference>
<evidence type="ECO:0000313" key="6">
    <source>
        <dbReference type="EMBL" id="MFK9093559.1"/>
    </source>
</evidence>
<name>A0ABW8RJ87_9BACI</name>
<dbReference type="InterPro" id="IPR001647">
    <property type="entry name" value="HTH_TetR"/>
</dbReference>
<evidence type="ECO:0000313" key="7">
    <source>
        <dbReference type="Proteomes" id="UP001623041"/>
    </source>
</evidence>
<evidence type="ECO:0000256" key="1">
    <source>
        <dbReference type="ARBA" id="ARBA00022491"/>
    </source>
</evidence>
<dbReference type="InterPro" id="IPR050624">
    <property type="entry name" value="HTH-type_Tx_Regulator"/>
</dbReference>
<dbReference type="PANTHER" id="PTHR43479:SF22">
    <property type="entry name" value="TRANSCRIPTIONAL REGULATOR, TETR FAMILY"/>
    <property type="match status" value="1"/>
</dbReference>
<reference evidence="6 7" key="1">
    <citation type="submission" date="2024-11" db="EMBL/GenBank/DDBJ databases">
        <authorList>
            <person name="Lucas J.A."/>
        </authorList>
    </citation>
    <scope>NUCLEOTIDE SEQUENCE [LARGE SCALE GENOMIC DNA]</scope>
    <source>
        <strain evidence="6 7">Z 5.4</strain>
    </source>
</reference>
<keyword evidence="1" id="KW-0678">Repressor</keyword>
<comment type="caution">
    <text evidence="6">The sequence shown here is derived from an EMBL/GenBank/DDBJ whole genome shotgun (WGS) entry which is preliminary data.</text>
</comment>
<dbReference type="Proteomes" id="UP001623041">
    <property type="component" value="Unassembled WGS sequence"/>
</dbReference>
<dbReference type="PROSITE" id="PS50977">
    <property type="entry name" value="HTH_TETR_2"/>
    <property type="match status" value="1"/>
</dbReference>
<organism evidence="6 7">
    <name type="scientific">Bacillus salipaludis</name>
    <dbReference type="NCBI Taxonomy" id="2547811"/>
    <lineage>
        <taxon>Bacteria</taxon>
        <taxon>Bacillati</taxon>
        <taxon>Bacillota</taxon>
        <taxon>Bacilli</taxon>
        <taxon>Bacillales</taxon>
        <taxon>Bacillaceae</taxon>
        <taxon>Bacillus</taxon>
    </lineage>
</organism>
<feature type="coiled-coil region" evidence="4">
    <location>
        <begin position="276"/>
        <end position="303"/>
    </location>
</feature>
<dbReference type="InterPro" id="IPR023772">
    <property type="entry name" value="DNA-bd_HTH_TetR-type_CS"/>
</dbReference>
<dbReference type="EMBL" id="JBJHQH010000015">
    <property type="protein sequence ID" value="MFK9093559.1"/>
    <property type="molecule type" value="Genomic_DNA"/>
</dbReference>
<gene>
    <name evidence="6" type="ORF">ACJEBI_19005</name>
</gene>
<dbReference type="Gene3D" id="1.10.357.10">
    <property type="entry name" value="Tetracycline Repressor, domain 2"/>
    <property type="match status" value="1"/>
</dbReference>
<keyword evidence="7" id="KW-1185">Reference proteome</keyword>
<dbReference type="InterPro" id="IPR009057">
    <property type="entry name" value="Homeodomain-like_sf"/>
</dbReference>
<evidence type="ECO:0000256" key="4">
    <source>
        <dbReference type="SAM" id="Coils"/>
    </source>
</evidence>
<dbReference type="SUPFAM" id="SSF46689">
    <property type="entry name" value="Homeodomain-like"/>
    <property type="match status" value="1"/>
</dbReference>
<keyword evidence="2 3" id="KW-0238">DNA-binding</keyword>
<proteinExistence type="predicted"/>
<accession>A0ABW8RJ87</accession>
<dbReference type="RefSeq" id="WP_406582068.1">
    <property type="nucleotide sequence ID" value="NZ_JBJHQH010000015.1"/>
</dbReference>
<dbReference type="Pfam" id="PF00440">
    <property type="entry name" value="TetR_N"/>
    <property type="match status" value="1"/>
</dbReference>
<sequence>MYNRKQHVIKMAHQLFIEKGFQATSIQDILDYSGISKGTFYNYFSSKNELLIGIYKSIYKKLENNRNELLIGQDPANIEIFIKQLELQMITNRKNKLIAIFEEVMASNDTDLKQFIQRSRLSSLRWLYGRFIDLFGEDKKPYLLDCAIMFQGILQYNVQYNRRAYKTGEKISPVVRYSVSRLVKMVQEVTESGDLLLEPELLEEWLPSCSKNNHGFKNQLLLLSGSFRKAISKNLPTEAEQVKYIELLDFVQDELLHSNNPRKFLVESALSTMNHQSFWKKELKQLEELAENYFRQLDEIEKSPNL</sequence>
<evidence type="ECO:0000256" key="2">
    <source>
        <dbReference type="ARBA" id="ARBA00023125"/>
    </source>
</evidence>